<proteinExistence type="predicted"/>
<dbReference type="GO" id="GO:0009244">
    <property type="term" value="P:lipopolysaccharide core region biosynthetic process"/>
    <property type="evidence" value="ECO:0007669"/>
    <property type="project" value="TreeGrafter"/>
</dbReference>
<dbReference type="InterPro" id="IPR002201">
    <property type="entry name" value="Glyco_trans_9"/>
</dbReference>
<keyword evidence="1" id="KW-0328">Glycosyltransferase</keyword>
<dbReference type="Gene3D" id="3.40.50.2000">
    <property type="entry name" value="Glycogen Phosphorylase B"/>
    <property type="match status" value="2"/>
</dbReference>
<evidence type="ECO:0000313" key="3">
    <source>
        <dbReference type="EMBL" id="OPA81602.1"/>
    </source>
</evidence>
<comment type="caution">
    <text evidence="3">The sequence shown here is derived from an EMBL/GenBank/DDBJ whole genome shotgun (WGS) entry which is preliminary data.</text>
</comment>
<dbReference type="PANTHER" id="PTHR30160">
    <property type="entry name" value="TETRAACYLDISACCHARIDE 4'-KINASE-RELATED"/>
    <property type="match status" value="1"/>
</dbReference>
<evidence type="ECO:0000256" key="2">
    <source>
        <dbReference type="ARBA" id="ARBA00022679"/>
    </source>
</evidence>
<protein>
    <submittedName>
        <fullName evidence="3">Glycosyl transferase family 9</fullName>
    </submittedName>
</protein>
<dbReference type="Pfam" id="PF01075">
    <property type="entry name" value="Glyco_transf_9"/>
    <property type="match status" value="1"/>
</dbReference>
<organism evidence="3 4">
    <name type="scientific">Campylobacter pinnipediorum subsp. pinnipediorum</name>
    <dbReference type="NCBI Taxonomy" id="1660067"/>
    <lineage>
        <taxon>Bacteria</taxon>
        <taxon>Pseudomonadati</taxon>
        <taxon>Campylobacterota</taxon>
        <taxon>Epsilonproteobacteria</taxon>
        <taxon>Campylobacterales</taxon>
        <taxon>Campylobacteraceae</taxon>
        <taxon>Campylobacter</taxon>
    </lineage>
</organism>
<dbReference type="PANTHER" id="PTHR30160:SF7">
    <property type="entry name" value="ADP-HEPTOSE--LPS HEPTOSYLTRANSFERASE 2"/>
    <property type="match status" value="1"/>
</dbReference>
<dbReference type="InterPro" id="IPR051199">
    <property type="entry name" value="LPS_LOS_Heptosyltrfase"/>
</dbReference>
<dbReference type="GO" id="GO:0005829">
    <property type="term" value="C:cytosol"/>
    <property type="evidence" value="ECO:0007669"/>
    <property type="project" value="TreeGrafter"/>
</dbReference>
<gene>
    <name evidence="3" type="ORF">BFG04_00205</name>
</gene>
<evidence type="ECO:0000313" key="4">
    <source>
        <dbReference type="Proteomes" id="UP000189728"/>
    </source>
</evidence>
<evidence type="ECO:0000256" key="1">
    <source>
        <dbReference type="ARBA" id="ARBA00022676"/>
    </source>
</evidence>
<dbReference type="SUPFAM" id="SSF53756">
    <property type="entry name" value="UDP-Glycosyltransferase/glycogen phosphorylase"/>
    <property type="match status" value="1"/>
</dbReference>
<dbReference type="EMBL" id="MCRK01000012">
    <property type="protein sequence ID" value="OPA81602.1"/>
    <property type="molecule type" value="Genomic_DNA"/>
</dbReference>
<name>A0AAX0LCR7_9BACT</name>
<dbReference type="Proteomes" id="UP000189728">
    <property type="component" value="Unassembled WGS sequence"/>
</dbReference>
<keyword evidence="2 3" id="KW-0808">Transferase</keyword>
<dbReference type="AlphaFoldDB" id="A0AAX0LCR7"/>
<dbReference type="CDD" id="cd03789">
    <property type="entry name" value="GT9_LPS_heptosyltransferase"/>
    <property type="match status" value="1"/>
</dbReference>
<dbReference type="RefSeq" id="WP_078415222.1">
    <property type="nucleotide sequence ID" value="NZ_MCRK01000012.1"/>
</dbReference>
<dbReference type="GO" id="GO:0008713">
    <property type="term" value="F:ADP-heptose-lipopolysaccharide heptosyltransferase activity"/>
    <property type="evidence" value="ECO:0007669"/>
    <property type="project" value="TreeGrafter"/>
</dbReference>
<sequence>MKLSERLLKFILKKKSVVKTDLVKESFKTICFFSNTAIGDTLFNTPVFRVFKQHYPNVKTIALLNPKNAKLFESDPNLDEIILYNGRWNSFLKTRNILKSKKIDIAFLLHSNEPQATPLAFLSGIKYIFKLPNDKNDFNFLHSNNPSGYKPDGYVVLTRLRYLNFVGVSSSDTRMSLYLNNDDIKKAEIALNKKANEKIIGFQMGANSKSRMWTLERWHKLANMILLKENTRLVLIGSPSEMELTNSLEKKINSGRVLNVAGKFSITEAAAIIGEFDVLVTPDTGPLHIAAALKTPVLGLFGVASPESSMPDFDTELHQFIKVDFVADETYSKHKDYSELMGKITETNVYNKLKKVVDVL</sequence>
<accession>A0AAX0LCR7</accession>
<reference evidence="3 4" key="1">
    <citation type="submission" date="2016-08" db="EMBL/GenBank/DDBJ databases">
        <title>Campylobacter species from sea mammals.</title>
        <authorList>
            <person name="Gilbert M.J."/>
            <person name="Byrne B.A."/>
            <person name="Zomer A.L."/>
            <person name="Wagenaar J.A."/>
        </authorList>
    </citation>
    <scope>NUCLEOTIDE SEQUENCE [LARGE SCALE GENOMIC DNA]</scope>
    <source>
        <strain evidence="3 4">1105248</strain>
    </source>
</reference>